<dbReference type="RefSeq" id="XP_046009132.1">
    <property type="nucleotide sequence ID" value="XM_046159159.1"/>
</dbReference>
<keyword evidence="3" id="KW-1185">Reference proteome</keyword>
<comment type="caution">
    <text evidence="2">The sequence shown here is derived from an EMBL/GenBank/DDBJ whole genome shotgun (WGS) entry which is preliminary data.</text>
</comment>
<proteinExistence type="predicted"/>
<sequence length="224" mass="23659">MTGPRVTVRVSQLVRSISTSPATAVPKTANQGTIITSSKAAAPLSRKYADLLRERNIEWDSAHPRSMTTRSSNRPHPPPQKLRLMQTFSTTGPVAATAVAGLDQVVLPGAVAFDAAGTHDPYASIRVPLLPDNHFGSHAPEVADGPLPTPEISIVAANPELVQAAALTEVEGMNIDGVELKFVHDPEPRSTSDQSGGSMLQDIWKGLVDDVFPETSKTAGKATA</sequence>
<accession>A0A9P9BM45</accession>
<name>A0A9P9BM45_9PEZI</name>
<evidence type="ECO:0000313" key="2">
    <source>
        <dbReference type="EMBL" id="KAH7025915.1"/>
    </source>
</evidence>
<feature type="region of interest" description="Disordered" evidence="1">
    <location>
        <begin position="60"/>
        <end position="79"/>
    </location>
</feature>
<gene>
    <name evidence="2" type="ORF">B0I36DRAFT_365559</name>
</gene>
<dbReference type="AlphaFoldDB" id="A0A9P9BM45"/>
<evidence type="ECO:0000256" key="1">
    <source>
        <dbReference type="SAM" id="MobiDB-lite"/>
    </source>
</evidence>
<evidence type="ECO:0000313" key="3">
    <source>
        <dbReference type="Proteomes" id="UP000756346"/>
    </source>
</evidence>
<protein>
    <submittedName>
        <fullName evidence="2">Uncharacterized protein</fullName>
    </submittedName>
</protein>
<organism evidence="2 3">
    <name type="scientific">Microdochium trichocladiopsis</name>
    <dbReference type="NCBI Taxonomy" id="1682393"/>
    <lineage>
        <taxon>Eukaryota</taxon>
        <taxon>Fungi</taxon>
        <taxon>Dikarya</taxon>
        <taxon>Ascomycota</taxon>
        <taxon>Pezizomycotina</taxon>
        <taxon>Sordariomycetes</taxon>
        <taxon>Xylariomycetidae</taxon>
        <taxon>Xylariales</taxon>
        <taxon>Microdochiaceae</taxon>
        <taxon>Microdochium</taxon>
    </lineage>
</organism>
<dbReference type="OrthoDB" id="3993201at2759"/>
<dbReference type="Proteomes" id="UP000756346">
    <property type="component" value="Unassembled WGS sequence"/>
</dbReference>
<reference evidence="2" key="1">
    <citation type="journal article" date="2021" name="Nat. Commun.">
        <title>Genetic determinants of endophytism in the Arabidopsis root mycobiome.</title>
        <authorList>
            <person name="Mesny F."/>
            <person name="Miyauchi S."/>
            <person name="Thiergart T."/>
            <person name="Pickel B."/>
            <person name="Atanasova L."/>
            <person name="Karlsson M."/>
            <person name="Huettel B."/>
            <person name="Barry K.W."/>
            <person name="Haridas S."/>
            <person name="Chen C."/>
            <person name="Bauer D."/>
            <person name="Andreopoulos W."/>
            <person name="Pangilinan J."/>
            <person name="LaButti K."/>
            <person name="Riley R."/>
            <person name="Lipzen A."/>
            <person name="Clum A."/>
            <person name="Drula E."/>
            <person name="Henrissat B."/>
            <person name="Kohler A."/>
            <person name="Grigoriev I.V."/>
            <person name="Martin F.M."/>
            <person name="Hacquard S."/>
        </authorList>
    </citation>
    <scope>NUCLEOTIDE SEQUENCE</scope>
    <source>
        <strain evidence="2">MPI-CAGE-CH-0230</strain>
    </source>
</reference>
<dbReference type="GeneID" id="70188705"/>
<dbReference type="EMBL" id="JAGTJQ010000008">
    <property type="protein sequence ID" value="KAH7025915.1"/>
    <property type="molecule type" value="Genomic_DNA"/>
</dbReference>